<sequence>MARKRLTLPFAAEPDPADLPEGLPEAPLETKAMPFGPASRAVSSVTPPPSPAAPAPRPPPISRIAAETAATAALEALAGEVAEARAAGRMVEVLPLDAIDTGHLVRDRVSFDGEEFDALVESLRAHGQRAPVEVIDLGPDQEGRRGQQGRDRAQDHSQSAADTAGRGRGTGEGETARRYGLISGWRRLSALRRLHAETGEARFATVLALLRTPESSGAAYVAMVEENEIRAGLSYYERARIAAKAVEAGAFADRGEALRTLYATASRAKRSKIGSFLSLYDALDGSLRFPAAIGERLGLQLAQRLAEDQEAGVALARLLARGENADPAMELNTLARWAEGSQPAPRQKAAAQEILPGLAMTGSTGRIVLTGSSVTPALRARLVEWLRTEG</sequence>
<evidence type="ECO:0000256" key="1">
    <source>
        <dbReference type="SAM" id="MobiDB-lite"/>
    </source>
</evidence>
<reference evidence="2 3" key="1">
    <citation type="submission" date="2016-11" db="EMBL/GenBank/DDBJ databases">
        <title>Comparison of Traditional DNA-DNA Hybridization with In Silico Genomic Analysis.</title>
        <authorList>
            <person name="Nicholson A.C."/>
            <person name="Sammons S."/>
            <person name="Humrighouse B.W."/>
            <person name="Graziano J."/>
            <person name="Lasker B."/>
            <person name="Whitney A.M."/>
            <person name="Mcquiston J.R."/>
        </authorList>
    </citation>
    <scope>NUCLEOTIDE SEQUENCE [LARGE SCALE GENOMIC DNA]</scope>
    <source>
        <strain evidence="2 3">H1892</strain>
    </source>
</reference>
<protein>
    <submittedName>
        <fullName evidence="2">Nuclease</fullName>
    </submittedName>
</protein>
<organism evidence="2 3">
    <name type="scientific">Haematobacter missouriensis</name>
    <dbReference type="NCBI Taxonomy" id="366616"/>
    <lineage>
        <taxon>Bacteria</taxon>
        <taxon>Pseudomonadati</taxon>
        <taxon>Pseudomonadota</taxon>
        <taxon>Alphaproteobacteria</taxon>
        <taxon>Rhodobacterales</taxon>
        <taxon>Paracoccaceae</taxon>
        <taxon>Haematobacter</taxon>
    </lineage>
</organism>
<accession>A0ABX3ZTV5</accession>
<feature type="region of interest" description="Disordered" evidence="1">
    <location>
        <begin position="130"/>
        <end position="174"/>
    </location>
</feature>
<feature type="compositionally biased region" description="Basic and acidic residues" evidence="1">
    <location>
        <begin position="141"/>
        <end position="155"/>
    </location>
</feature>
<evidence type="ECO:0000313" key="3">
    <source>
        <dbReference type="Proteomes" id="UP000214673"/>
    </source>
</evidence>
<dbReference type="EMBL" id="NIPV01000027">
    <property type="protein sequence ID" value="OWJ76225.1"/>
    <property type="molecule type" value="Genomic_DNA"/>
</dbReference>
<dbReference type="Proteomes" id="UP000214673">
    <property type="component" value="Unassembled WGS sequence"/>
</dbReference>
<name>A0ABX3ZTV5_9RHOB</name>
<gene>
    <name evidence="2" type="ORF">CDV53_08495</name>
</gene>
<feature type="region of interest" description="Disordered" evidence="1">
    <location>
        <begin position="1"/>
        <end position="61"/>
    </location>
</feature>
<comment type="caution">
    <text evidence="2">The sequence shown here is derived from an EMBL/GenBank/DDBJ whole genome shotgun (WGS) entry which is preliminary data.</text>
</comment>
<evidence type="ECO:0000313" key="2">
    <source>
        <dbReference type="EMBL" id="OWJ76225.1"/>
    </source>
</evidence>
<keyword evidence="3" id="KW-1185">Reference proteome</keyword>
<feature type="compositionally biased region" description="Pro residues" evidence="1">
    <location>
        <begin position="46"/>
        <end position="61"/>
    </location>
</feature>
<dbReference type="Gene3D" id="3.90.1530.30">
    <property type="match status" value="1"/>
</dbReference>
<proteinExistence type="predicted"/>
<dbReference type="RefSeq" id="WP_051930674.1">
    <property type="nucleotide sequence ID" value="NZ_CALUEG010000012.1"/>
</dbReference>